<keyword evidence="7" id="KW-0812">Transmembrane</keyword>
<dbReference type="EMBL" id="CP154858">
    <property type="protein sequence ID" value="XDT74006.1"/>
    <property type="molecule type" value="Genomic_DNA"/>
</dbReference>
<evidence type="ECO:0000256" key="1">
    <source>
        <dbReference type="ARBA" id="ARBA00009369"/>
    </source>
</evidence>
<dbReference type="KEGG" id="tcd:AAIA72_06390"/>
<dbReference type="NCBIfam" id="TIGR00219">
    <property type="entry name" value="mreC"/>
    <property type="match status" value="1"/>
</dbReference>
<dbReference type="AlphaFoldDB" id="A0AB39V0E0"/>
<dbReference type="InterPro" id="IPR042175">
    <property type="entry name" value="Cell/Rod_MreC_2"/>
</dbReference>
<dbReference type="InterPro" id="IPR007221">
    <property type="entry name" value="MreC"/>
</dbReference>
<comment type="function">
    <text evidence="5">Involved in formation and maintenance of cell shape.</text>
</comment>
<evidence type="ECO:0000256" key="6">
    <source>
        <dbReference type="SAM" id="Coils"/>
    </source>
</evidence>
<reference evidence="9" key="1">
    <citation type="submission" date="2024-05" db="EMBL/GenBank/DDBJ databases">
        <title>Genome sequencing of novel strain.</title>
        <authorList>
            <person name="Ganbat D."/>
            <person name="Ganbat S."/>
            <person name="Lee S.-J."/>
        </authorList>
    </citation>
    <scope>NUCLEOTIDE SEQUENCE</scope>
    <source>
        <strain evidence="9">SMD15-11</strain>
    </source>
</reference>
<evidence type="ECO:0000256" key="2">
    <source>
        <dbReference type="ARBA" id="ARBA00013855"/>
    </source>
</evidence>
<feature type="domain" description="Rod shape-determining protein MreC beta-barrel core" evidence="8">
    <location>
        <begin position="123"/>
        <end position="270"/>
    </location>
</feature>
<gene>
    <name evidence="9" type="primary">mreC</name>
    <name evidence="9" type="ORF">AAIA72_06390</name>
</gene>
<dbReference type="InterPro" id="IPR042177">
    <property type="entry name" value="Cell/Rod_1"/>
</dbReference>
<evidence type="ECO:0000313" key="9">
    <source>
        <dbReference type="EMBL" id="XDT74006.1"/>
    </source>
</evidence>
<evidence type="ECO:0000256" key="5">
    <source>
        <dbReference type="PIRNR" id="PIRNR038471"/>
    </source>
</evidence>
<feature type="coiled-coil region" evidence="6">
    <location>
        <begin position="63"/>
        <end position="107"/>
    </location>
</feature>
<dbReference type="Pfam" id="PF04085">
    <property type="entry name" value="MreC"/>
    <property type="match status" value="1"/>
</dbReference>
<protein>
    <recommendedName>
        <fullName evidence="2 5">Cell shape-determining protein MreC</fullName>
    </recommendedName>
    <alternativeName>
        <fullName evidence="4 5">Cell shape protein MreC</fullName>
    </alternativeName>
</protein>
<evidence type="ECO:0000256" key="7">
    <source>
        <dbReference type="SAM" id="Phobius"/>
    </source>
</evidence>
<dbReference type="PIRSF" id="PIRSF038471">
    <property type="entry name" value="MreC"/>
    <property type="match status" value="1"/>
</dbReference>
<keyword evidence="7" id="KW-1133">Transmembrane helix</keyword>
<dbReference type="PANTHER" id="PTHR34138">
    <property type="entry name" value="CELL SHAPE-DETERMINING PROTEIN MREC"/>
    <property type="match status" value="1"/>
</dbReference>
<dbReference type="RefSeq" id="WP_369602978.1">
    <property type="nucleotide sequence ID" value="NZ_CP154858.1"/>
</dbReference>
<dbReference type="PANTHER" id="PTHR34138:SF1">
    <property type="entry name" value="CELL SHAPE-DETERMINING PROTEIN MREC"/>
    <property type="match status" value="1"/>
</dbReference>
<evidence type="ECO:0000259" key="8">
    <source>
        <dbReference type="Pfam" id="PF04085"/>
    </source>
</evidence>
<evidence type="ECO:0000256" key="4">
    <source>
        <dbReference type="ARBA" id="ARBA00032089"/>
    </source>
</evidence>
<comment type="similarity">
    <text evidence="1 5">Belongs to the MreC family.</text>
</comment>
<proteinExistence type="inferred from homology"/>
<dbReference type="Gene3D" id="2.40.10.350">
    <property type="entry name" value="Rod shape-determining protein MreC, domain 2"/>
    <property type="match status" value="1"/>
</dbReference>
<dbReference type="GO" id="GO:0008360">
    <property type="term" value="P:regulation of cell shape"/>
    <property type="evidence" value="ECO:0007669"/>
    <property type="project" value="UniProtKB-KW"/>
</dbReference>
<dbReference type="GO" id="GO:0005886">
    <property type="term" value="C:plasma membrane"/>
    <property type="evidence" value="ECO:0007669"/>
    <property type="project" value="TreeGrafter"/>
</dbReference>
<keyword evidence="7" id="KW-0472">Membrane</keyword>
<organism evidence="9">
    <name type="scientific">Thermohahella caldifontis</name>
    <dbReference type="NCBI Taxonomy" id="3142973"/>
    <lineage>
        <taxon>Bacteria</taxon>
        <taxon>Pseudomonadati</taxon>
        <taxon>Pseudomonadota</taxon>
        <taxon>Gammaproteobacteria</taxon>
        <taxon>Oceanospirillales</taxon>
        <taxon>Hahellaceae</taxon>
        <taxon>Thermohahella</taxon>
    </lineage>
</organism>
<accession>A0AB39V0E0</accession>
<dbReference type="InterPro" id="IPR055342">
    <property type="entry name" value="MreC_beta-barrel_core"/>
</dbReference>
<keyword evidence="3 5" id="KW-0133">Cell shape</keyword>
<sequence length="277" mass="30442">MKNIFAEGPYYGARLLVAVLLSLALLVADYQFRVLDRFKQNMDVIQAPVHWLVNLPARLWEQVDGSVRSRAELEEENAALKARLRILEAKTERLVAMTAEVNRLRELLNASRIVENPVAVAEIIGINPDPYLHEVMINKGAEDGAFVGQPVLDSSGLMGQVTFVGERMSRVLLISDVTHAVPVQVNRNGIRGVLVGRGRLDELELVNVPQTADIQVGDLLVSSGLGGRFPAGYPVAVVSRVEHDPAEPFARVLATPKAELNRSRHVLLVQSEPQSVQ</sequence>
<evidence type="ECO:0000256" key="3">
    <source>
        <dbReference type="ARBA" id="ARBA00022960"/>
    </source>
</evidence>
<name>A0AB39V0E0_9GAMM</name>
<dbReference type="Gene3D" id="2.40.10.340">
    <property type="entry name" value="Rod shape-determining protein MreC, domain 1"/>
    <property type="match status" value="1"/>
</dbReference>
<keyword evidence="6" id="KW-0175">Coiled coil</keyword>
<feature type="transmembrane region" description="Helical" evidence="7">
    <location>
        <begin position="12"/>
        <end position="32"/>
    </location>
</feature>